<evidence type="ECO:0000256" key="8">
    <source>
        <dbReference type="ARBA" id="ARBA00023033"/>
    </source>
</evidence>
<dbReference type="PANTHER" id="PTHR46300">
    <property type="entry name" value="P450, PUTATIVE (EUROFUNG)-RELATED-RELATED"/>
    <property type="match status" value="1"/>
</dbReference>
<evidence type="ECO:0000256" key="1">
    <source>
        <dbReference type="ARBA" id="ARBA00001971"/>
    </source>
</evidence>
<keyword evidence="5 9" id="KW-0479">Metal-binding</keyword>
<dbReference type="Proteomes" id="UP000807353">
    <property type="component" value="Unassembled WGS sequence"/>
</dbReference>
<dbReference type="InterPro" id="IPR001128">
    <property type="entry name" value="Cyt_P450"/>
</dbReference>
<gene>
    <name evidence="11" type="ORF">BDZ94DRAFT_1220100</name>
</gene>
<dbReference type="Pfam" id="PF00067">
    <property type="entry name" value="p450"/>
    <property type="match status" value="1"/>
</dbReference>
<dbReference type="Gene3D" id="1.10.630.10">
    <property type="entry name" value="Cytochrome P450"/>
    <property type="match status" value="1"/>
</dbReference>
<comment type="similarity">
    <text evidence="3 10">Belongs to the cytochrome P450 family.</text>
</comment>
<comment type="caution">
    <text evidence="11">The sequence shown here is derived from an EMBL/GenBank/DDBJ whole genome shotgun (WGS) entry which is preliminary data.</text>
</comment>
<dbReference type="PRINTS" id="PR00463">
    <property type="entry name" value="EP450I"/>
</dbReference>
<dbReference type="AlphaFoldDB" id="A0A9P5Y726"/>
<proteinExistence type="inferred from homology"/>
<dbReference type="PROSITE" id="PS00086">
    <property type="entry name" value="CYTOCHROME_P450"/>
    <property type="match status" value="1"/>
</dbReference>
<evidence type="ECO:0000313" key="11">
    <source>
        <dbReference type="EMBL" id="KAF9462350.1"/>
    </source>
</evidence>
<evidence type="ECO:0000256" key="6">
    <source>
        <dbReference type="ARBA" id="ARBA00023002"/>
    </source>
</evidence>
<keyword evidence="6 10" id="KW-0560">Oxidoreductase</keyword>
<dbReference type="PANTHER" id="PTHR46300:SF7">
    <property type="entry name" value="P450, PUTATIVE (EUROFUNG)-RELATED"/>
    <property type="match status" value="1"/>
</dbReference>
<dbReference type="SUPFAM" id="SSF48264">
    <property type="entry name" value="Cytochrome P450"/>
    <property type="match status" value="1"/>
</dbReference>
<dbReference type="InterPro" id="IPR050364">
    <property type="entry name" value="Cytochrome_P450_fung"/>
</dbReference>
<evidence type="ECO:0000256" key="10">
    <source>
        <dbReference type="RuleBase" id="RU000461"/>
    </source>
</evidence>
<keyword evidence="7 9" id="KW-0408">Iron</keyword>
<comment type="cofactor">
    <cofactor evidence="1 9">
        <name>heme</name>
        <dbReference type="ChEBI" id="CHEBI:30413"/>
    </cofactor>
</comment>
<dbReference type="InterPro" id="IPR036396">
    <property type="entry name" value="Cyt_P450_sf"/>
</dbReference>
<accession>A0A9P5Y726</accession>
<comment type="pathway">
    <text evidence="2">Secondary metabolite biosynthesis.</text>
</comment>
<evidence type="ECO:0000313" key="12">
    <source>
        <dbReference type="Proteomes" id="UP000807353"/>
    </source>
</evidence>
<dbReference type="GO" id="GO:0020037">
    <property type="term" value="F:heme binding"/>
    <property type="evidence" value="ECO:0007669"/>
    <property type="project" value="InterPro"/>
</dbReference>
<evidence type="ECO:0000256" key="5">
    <source>
        <dbReference type="ARBA" id="ARBA00022723"/>
    </source>
</evidence>
<protein>
    <submittedName>
        <fullName evidence="11">Cytochrome P450</fullName>
    </submittedName>
</protein>
<evidence type="ECO:0000256" key="9">
    <source>
        <dbReference type="PIRSR" id="PIRSR602401-1"/>
    </source>
</evidence>
<organism evidence="11 12">
    <name type="scientific">Collybia nuda</name>
    <dbReference type="NCBI Taxonomy" id="64659"/>
    <lineage>
        <taxon>Eukaryota</taxon>
        <taxon>Fungi</taxon>
        <taxon>Dikarya</taxon>
        <taxon>Basidiomycota</taxon>
        <taxon>Agaricomycotina</taxon>
        <taxon>Agaricomycetes</taxon>
        <taxon>Agaricomycetidae</taxon>
        <taxon>Agaricales</taxon>
        <taxon>Tricholomatineae</taxon>
        <taxon>Clitocybaceae</taxon>
        <taxon>Collybia</taxon>
    </lineage>
</organism>
<evidence type="ECO:0000256" key="2">
    <source>
        <dbReference type="ARBA" id="ARBA00005179"/>
    </source>
</evidence>
<dbReference type="GO" id="GO:0004497">
    <property type="term" value="F:monooxygenase activity"/>
    <property type="evidence" value="ECO:0007669"/>
    <property type="project" value="UniProtKB-KW"/>
</dbReference>
<sequence>MTPSISLGSLICLVLGSTFLLSILNSKRRSKDVSLPPGPKQIPILGNITDFAHKELWLTVTNWARKYGDVCYLRVFGWNMVFLSSVEAADDLLEKRGAIYSDRPTLLMCGELCGVDHMLPFLKYNDTFKRQRRYTRQTLGARNIPAYHPMIRVETSSFLSAIVNDPSDYLNHIRKYAGGLTLSVVYGYRIKNNRDQSLVIAEECLDILANEVVTGSGIWPVDILPFLLYLPSWLPGAGFKRKAAAWKKKMVQFTELPFASAKAAAREGSILPSFCSRLLGDGDIDPILEADVKQASNSMYAASADTTVSSISQFLLAMTLYPGVMKKAQEEIDRVVGSDRLPDFTDREALPYLEAVMSEMWRWGSPVPLNLPHCLSQDDIYRNMLIPKGSIVIVNIWSILNDETLFPNPEIFDPDRFAPDIDPTTRARRDPRKYVFGFGRRRCPGADLVESSVWLLLASMIATLDIQKVVDDNEKVIEPVVRYSNSTFRVPDKFRFSITPRSEKASALFNGELV</sequence>
<dbReference type="InterPro" id="IPR017972">
    <property type="entry name" value="Cyt_P450_CS"/>
</dbReference>
<reference evidence="11" key="1">
    <citation type="submission" date="2020-11" db="EMBL/GenBank/DDBJ databases">
        <authorList>
            <consortium name="DOE Joint Genome Institute"/>
            <person name="Ahrendt S."/>
            <person name="Riley R."/>
            <person name="Andreopoulos W."/>
            <person name="Labutti K."/>
            <person name="Pangilinan J."/>
            <person name="Ruiz-Duenas F.J."/>
            <person name="Barrasa J.M."/>
            <person name="Sanchez-Garcia M."/>
            <person name="Camarero S."/>
            <person name="Miyauchi S."/>
            <person name="Serrano A."/>
            <person name="Linde D."/>
            <person name="Babiker R."/>
            <person name="Drula E."/>
            <person name="Ayuso-Fernandez I."/>
            <person name="Pacheco R."/>
            <person name="Padilla G."/>
            <person name="Ferreira P."/>
            <person name="Barriuso J."/>
            <person name="Kellner H."/>
            <person name="Castanera R."/>
            <person name="Alfaro M."/>
            <person name="Ramirez L."/>
            <person name="Pisabarro A.G."/>
            <person name="Kuo A."/>
            <person name="Tritt A."/>
            <person name="Lipzen A."/>
            <person name="He G."/>
            <person name="Yan M."/>
            <person name="Ng V."/>
            <person name="Cullen D."/>
            <person name="Martin F."/>
            <person name="Rosso M.-N."/>
            <person name="Henrissat B."/>
            <person name="Hibbett D."/>
            <person name="Martinez A.T."/>
            <person name="Grigoriev I.V."/>
        </authorList>
    </citation>
    <scope>NUCLEOTIDE SEQUENCE</scope>
    <source>
        <strain evidence="11">CBS 247.69</strain>
    </source>
</reference>
<dbReference type="InterPro" id="IPR002401">
    <property type="entry name" value="Cyt_P450_E_grp-I"/>
</dbReference>
<dbReference type="GO" id="GO:0005506">
    <property type="term" value="F:iron ion binding"/>
    <property type="evidence" value="ECO:0007669"/>
    <property type="project" value="InterPro"/>
</dbReference>
<evidence type="ECO:0000256" key="7">
    <source>
        <dbReference type="ARBA" id="ARBA00023004"/>
    </source>
</evidence>
<feature type="binding site" description="axial binding residue" evidence="9">
    <location>
        <position position="443"/>
    </location>
    <ligand>
        <name>heme</name>
        <dbReference type="ChEBI" id="CHEBI:30413"/>
    </ligand>
    <ligandPart>
        <name>Fe</name>
        <dbReference type="ChEBI" id="CHEBI:18248"/>
    </ligandPart>
</feature>
<dbReference type="EMBL" id="MU150273">
    <property type="protein sequence ID" value="KAF9462350.1"/>
    <property type="molecule type" value="Genomic_DNA"/>
</dbReference>
<dbReference type="OrthoDB" id="2789670at2759"/>
<keyword evidence="8 10" id="KW-0503">Monooxygenase</keyword>
<dbReference type="GO" id="GO:0016705">
    <property type="term" value="F:oxidoreductase activity, acting on paired donors, with incorporation or reduction of molecular oxygen"/>
    <property type="evidence" value="ECO:0007669"/>
    <property type="project" value="InterPro"/>
</dbReference>
<evidence type="ECO:0000256" key="3">
    <source>
        <dbReference type="ARBA" id="ARBA00010617"/>
    </source>
</evidence>
<evidence type="ECO:0000256" key="4">
    <source>
        <dbReference type="ARBA" id="ARBA00022617"/>
    </source>
</evidence>
<dbReference type="CDD" id="cd11065">
    <property type="entry name" value="CYP64-like"/>
    <property type="match status" value="1"/>
</dbReference>
<keyword evidence="12" id="KW-1185">Reference proteome</keyword>
<name>A0A9P5Y726_9AGAR</name>
<keyword evidence="4 9" id="KW-0349">Heme</keyword>